<dbReference type="RefSeq" id="WP_091364728.1">
    <property type="nucleotide sequence ID" value="NZ_FMXA01000014.1"/>
</dbReference>
<evidence type="ECO:0000256" key="2">
    <source>
        <dbReference type="ARBA" id="ARBA00022556"/>
    </source>
</evidence>
<keyword evidence="1 6" id="KW-0444">Lipid biosynthesis</keyword>
<evidence type="ECO:0000313" key="9">
    <source>
        <dbReference type="Proteomes" id="UP000199689"/>
    </source>
</evidence>
<feature type="domain" description="Mannose-1-phosphate guanyltransferase C-terminal" evidence="7">
    <location>
        <begin position="97"/>
        <end position="175"/>
    </location>
</feature>
<evidence type="ECO:0000313" key="8">
    <source>
        <dbReference type="EMBL" id="SDA53530.1"/>
    </source>
</evidence>
<accession>A0A1G5W609</accession>
<dbReference type="GeneID" id="87756170"/>
<comment type="catalytic activity">
    <reaction evidence="6">
        <text>a UDP-3-O-[(3R)-3-hydroxyacyl]-alpha-D-glucosamine + a (3R)-hydroxyacyl-[ACP] = a UDP-2-N,3-O-bis[(3R)-3-hydroxyacyl]-alpha-D-glucosamine + holo-[ACP] + H(+)</text>
        <dbReference type="Rhea" id="RHEA:53836"/>
        <dbReference type="Rhea" id="RHEA-COMP:9685"/>
        <dbReference type="Rhea" id="RHEA-COMP:9945"/>
        <dbReference type="ChEBI" id="CHEBI:15378"/>
        <dbReference type="ChEBI" id="CHEBI:64479"/>
        <dbReference type="ChEBI" id="CHEBI:78827"/>
        <dbReference type="ChEBI" id="CHEBI:137740"/>
        <dbReference type="ChEBI" id="CHEBI:137748"/>
        <dbReference type="EC" id="2.3.1.191"/>
    </reaction>
</comment>
<dbReference type="InterPro" id="IPR056729">
    <property type="entry name" value="GMPPB_C"/>
</dbReference>
<dbReference type="Gene3D" id="2.160.10.10">
    <property type="entry name" value="Hexapeptide repeat proteins"/>
    <property type="match status" value="1"/>
</dbReference>
<comment type="function">
    <text evidence="6">Catalyzes the N-acylation of UDP-3-O-acylglucosamine using 3-hydroxyacyl-ACP as the acyl donor. Is involved in the biosynthesis of lipid A, a phosphorylated glycolipid that anchors the lipopolysaccharide to the outer membrane of the cell.</text>
</comment>
<comment type="similarity">
    <text evidence="6">Belongs to the transferase hexapeptide repeat family. LpxD subfamily.</text>
</comment>
<evidence type="ECO:0000256" key="4">
    <source>
        <dbReference type="ARBA" id="ARBA00023098"/>
    </source>
</evidence>
<dbReference type="HAMAP" id="MF_00523">
    <property type="entry name" value="LpxD"/>
    <property type="match status" value="1"/>
</dbReference>
<dbReference type="EMBL" id="FMXA01000014">
    <property type="protein sequence ID" value="SDA53530.1"/>
    <property type="molecule type" value="Genomic_DNA"/>
</dbReference>
<evidence type="ECO:0000259" key="7">
    <source>
        <dbReference type="Pfam" id="PF25087"/>
    </source>
</evidence>
<sequence>MKKTAAELATIVGGKLYGNAEQEIVDVRGAMDAGPEHVTFAQGVYAEHLEEFRAGLILVDKLPEKTTKNLIVCDDAKRGFSQLVELFHPETHVKPGIHPTAVVSPTAKVSPKAAVMPYCVIDDGAIVGDDTVLYPYVYIGRNAVVGQGCEIYPGAVIHENTVLGDRVVLRAHAVIGGQGFGFATDAQGHHNHIRQLGNVVLHDDVEIGACSTVDNSAMNSTVVGRGTKIDNLVHLGHNVEVGEDCFLCAQVGVAGSTKIGNHCILAGQAGITGHIHIVDNVILGGKTGVIGNITKPGEYVGYPARPHKEWSRSQVLVGHLSEMRKKLRQLEKTIQQLKEEQ</sequence>
<organism evidence="8 9">
    <name type="scientific">Allisonella histaminiformans</name>
    <dbReference type="NCBI Taxonomy" id="209880"/>
    <lineage>
        <taxon>Bacteria</taxon>
        <taxon>Bacillati</taxon>
        <taxon>Bacillota</taxon>
        <taxon>Negativicutes</taxon>
        <taxon>Veillonellales</taxon>
        <taxon>Veillonellaceae</taxon>
        <taxon>Allisonella</taxon>
    </lineage>
</organism>
<dbReference type="AlphaFoldDB" id="A0A1G5W609"/>
<protein>
    <recommendedName>
        <fullName evidence="6">UDP-3-O-acylglucosamine N-acyltransferase</fullName>
        <ecNumber evidence="6">2.3.1.191</ecNumber>
    </recommendedName>
</protein>
<dbReference type="GO" id="GO:0016410">
    <property type="term" value="F:N-acyltransferase activity"/>
    <property type="evidence" value="ECO:0007669"/>
    <property type="project" value="InterPro"/>
</dbReference>
<comment type="pathway">
    <text evidence="6">Bacterial outer membrane biogenesis; LPS lipid A biosynthesis.</text>
</comment>
<dbReference type="InterPro" id="IPR001451">
    <property type="entry name" value="Hexapep"/>
</dbReference>
<dbReference type="Pfam" id="PF25087">
    <property type="entry name" value="GMPPB_C"/>
    <property type="match status" value="1"/>
</dbReference>
<dbReference type="NCBIfam" id="TIGR01853">
    <property type="entry name" value="lipid_A_lpxD"/>
    <property type="match status" value="1"/>
</dbReference>
<dbReference type="GO" id="GO:0103118">
    <property type="term" value="F:UDP-3-O-[(3R)-3-hydroxyacyl]-glucosamine N-acyltransferase activity"/>
    <property type="evidence" value="ECO:0007669"/>
    <property type="project" value="UniProtKB-EC"/>
</dbReference>
<keyword evidence="4 6" id="KW-0443">Lipid metabolism</keyword>
<dbReference type="EC" id="2.3.1.191" evidence="6"/>
<evidence type="ECO:0000256" key="5">
    <source>
        <dbReference type="ARBA" id="ARBA00023315"/>
    </source>
</evidence>
<dbReference type="GO" id="GO:0009245">
    <property type="term" value="P:lipid A biosynthetic process"/>
    <property type="evidence" value="ECO:0007669"/>
    <property type="project" value="UniProtKB-UniRule"/>
</dbReference>
<dbReference type="STRING" id="209880.SAMN02910343_01154"/>
<feature type="active site" description="Proton acceptor" evidence="6">
    <location>
        <position position="237"/>
    </location>
</feature>
<dbReference type="CDD" id="cd03352">
    <property type="entry name" value="LbH_LpxD"/>
    <property type="match status" value="1"/>
</dbReference>
<keyword evidence="2 6" id="KW-0441">Lipid A biosynthesis</keyword>
<dbReference type="NCBIfam" id="NF002060">
    <property type="entry name" value="PRK00892.1"/>
    <property type="match status" value="1"/>
</dbReference>
<evidence type="ECO:0000256" key="1">
    <source>
        <dbReference type="ARBA" id="ARBA00022516"/>
    </source>
</evidence>
<dbReference type="PANTHER" id="PTHR43378:SF2">
    <property type="entry name" value="UDP-3-O-ACYLGLUCOSAMINE N-ACYLTRANSFERASE 1, MITOCHONDRIAL-RELATED"/>
    <property type="match status" value="1"/>
</dbReference>
<dbReference type="UniPathway" id="UPA00973"/>
<keyword evidence="3 6" id="KW-0808">Transferase</keyword>
<comment type="subunit">
    <text evidence="6">Homotrimer.</text>
</comment>
<dbReference type="GO" id="GO:0016020">
    <property type="term" value="C:membrane"/>
    <property type="evidence" value="ECO:0007669"/>
    <property type="project" value="GOC"/>
</dbReference>
<proteinExistence type="inferred from homology"/>
<dbReference type="OrthoDB" id="9784739at2"/>
<name>A0A1G5W609_9FIRM</name>
<keyword evidence="6" id="KW-0677">Repeat</keyword>
<gene>
    <name evidence="6" type="primary">lpxD</name>
    <name evidence="8" type="ORF">SAMN02910343_01154</name>
</gene>
<evidence type="ECO:0000256" key="6">
    <source>
        <dbReference type="HAMAP-Rule" id="MF_00523"/>
    </source>
</evidence>
<dbReference type="SUPFAM" id="SSF51161">
    <property type="entry name" value="Trimeric LpxA-like enzymes"/>
    <property type="match status" value="1"/>
</dbReference>
<dbReference type="InterPro" id="IPR007691">
    <property type="entry name" value="LpxD"/>
</dbReference>
<dbReference type="Gene3D" id="3.40.1390.10">
    <property type="entry name" value="MurE/MurF, N-terminal domain"/>
    <property type="match status" value="1"/>
</dbReference>
<reference evidence="8 9" key="1">
    <citation type="submission" date="2016-10" db="EMBL/GenBank/DDBJ databases">
        <authorList>
            <person name="de Groot N.N."/>
        </authorList>
    </citation>
    <scope>NUCLEOTIDE SEQUENCE [LARGE SCALE GENOMIC DNA]</scope>
    <source>
        <strain evidence="8 9">DSM 15230</strain>
    </source>
</reference>
<dbReference type="Proteomes" id="UP000199689">
    <property type="component" value="Unassembled WGS sequence"/>
</dbReference>
<dbReference type="Pfam" id="PF00132">
    <property type="entry name" value="Hexapep"/>
    <property type="match status" value="1"/>
</dbReference>
<dbReference type="InterPro" id="IPR011004">
    <property type="entry name" value="Trimer_LpxA-like_sf"/>
</dbReference>
<dbReference type="PANTHER" id="PTHR43378">
    <property type="entry name" value="UDP-3-O-ACYLGLUCOSAMINE N-ACYLTRANSFERASE"/>
    <property type="match status" value="1"/>
</dbReference>
<keyword evidence="5 6" id="KW-0012">Acyltransferase</keyword>
<evidence type="ECO:0000256" key="3">
    <source>
        <dbReference type="ARBA" id="ARBA00022679"/>
    </source>
</evidence>
<keyword evidence="9" id="KW-1185">Reference proteome</keyword>